<organism evidence="1 2">
    <name type="scientific">Haloarchaeobius amylolyticus</name>
    <dbReference type="NCBI Taxonomy" id="1198296"/>
    <lineage>
        <taxon>Archaea</taxon>
        <taxon>Methanobacteriati</taxon>
        <taxon>Methanobacteriota</taxon>
        <taxon>Stenosarchaea group</taxon>
        <taxon>Halobacteria</taxon>
        <taxon>Halobacteriales</taxon>
        <taxon>Halorubellaceae</taxon>
        <taxon>Haloarchaeobius</taxon>
    </lineage>
</organism>
<accession>A0ABD6BCN5</accession>
<dbReference type="AlphaFoldDB" id="A0ABD6BCN5"/>
<gene>
    <name evidence="1" type="ORF">ACFR99_01660</name>
</gene>
<comment type="caution">
    <text evidence="1">The sequence shown here is derived from an EMBL/GenBank/DDBJ whole genome shotgun (WGS) entry which is preliminary data.</text>
</comment>
<protein>
    <submittedName>
        <fullName evidence="1">Uncharacterized protein</fullName>
    </submittedName>
</protein>
<sequence length="335" mass="37094">MEVVEYYANQSYFQALANAEGVDPSNGVATKFVDNNGWTTQWQTIHQAEKKYDGKDETSCDSCQSFSLWNNTVNIKMPEVEKAYDDTDSSDNEKAWRVENAGISEADILSPLDPETTKPIFPGGFAGKCSEGQMWQYDNPDGSGDPQWMCSGDIPWDQPVMLPETNGGFIALIIPHTNLMTGDELVSQGWSIFESYPQASSNRDELGSLKTLKATCWVGDLNDDPQELPDSKVISDNVDISDSGSPFGIYGEVDKAPNSEYSCNWEYVTTTGEVISNVGTPVPMQEGDTTLENMDQDFVDWKSDHLTNINGLETTYSSLSDLRGNTSEWNLVEIQ</sequence>
<dbReference type="RefSeq" id="WP_390283739.1">
    <property type="nucleotide sequence ID" value="NZ_JBHUDI010000001.1"/>
</dbReference>
<dbReference type="EMBL" id="JBHUDI010000001">
    <property type="protein sequence ID" value="MFD1562277.1"/>
    <property type="molecule type" value="Genomic_DNA"/>
</dbReference>
<proteinExistence type="predicted"/>
<evidence type="ECO:0000313" key="1">
    <source>
        <dbReference type="EMBL" id="MFD1562277.1"/>
    </source>
</evidence>
<dbReference type="Proteomes" id="UP001597076">
    <property type="component" value="Unassembled WGS sequence"/>
</dbReference>
<name>A0ABD6BCN5_9EURY</name>
<reference evidence="1 2" key="1">
    <citation type="journal article" date="2019" name="Int. J. Syst. Evol. Microbiol.">
        <title>The Global Catalogue of Microorganisms (GCM) 10K type strain sequencing project: providing services to taxonomists for standard genome sequencing and annotation.</title>
        <authorList>
            <consortium name="The Broad Institute Genomics Platform"/>
            <consortium name="The Broad Institute Genome Sequencing Center for Infectious Disease"/>
            <person name="Wu L."/>
            <person name="Ma J."/>
        </authorList>
    </citation>
    <scope>NUCLEOTIDE SEQUENCE [LARGE SCALE GENOMIC DNA]</scope>
    <source>
        <strain evidence="1 2">CGMCC 1.12230</strain>
    </source>
</reference>
<evidence type="ECO:0000313" key="2">
    <source>
        <dbReference type="Proteomes" id="UP001597076"/>
    </source>
</evidence>
<keyword evidence="2" id="KW-1185">Reference proteome</keyword>